<dbReference type="Proteomes" id="UP000091857">
    <property type="component" value="Chromosome 12"/>
</dbReference>
<accession>A0ACB7GSN2</accession>
<keyword evidence="2" id="KW-1185">Reference proteome</keyword>
<reference evidence="2" key="1">
    <citation type="journal article" date="2016" name="Nat. Biotechnol.">
        <title>Sequencing wild and cultivated cassava and related species reveals extensive interspecific hybridization and genetic diversity.</title>
        <authorList>
            <person name="Bredeson J.V."/>
            <person name="Lyons J.B."/>
            <person name="Prochnik S.E."/>
            <person name="Wu G.A."/>
            <person name="Ha C.M."/>
            <person name="Edsinger-Gonzales E."/>
            <person name="Grimwood J."/>
            <person name="Schmutz J."/>
            <person name="Rabbi I.Y."/>
            <person name="Egesi C."/>
            <person name="Nauluvula P."/>
            <person name="Lebot V."/>
            <person name="Ndunguru J."/>
            <person name="Mkamilo G."/>
            <person name="Bart R.S."/>
            <person name="Setter T.L."/>
            <person name="Gleadow R.M."/>
            <person name="Kulakow P."/>
            <person name="Ferguson M.E."/>
            <person name="Rounsley S."/>
            <person name="Rokhsar D.S."/>
        </authorList>
    </citation>
    <scope>NUCLEOTIDE SEQUENCE [LARGE SCALE GENOMIC DNA]</scope>
    <source>
        <strain evidence="2">cv. AM560-2</strain>
    </source>
</reference>
<dbReference type="EMBL" id="CM004398">
    <property type="protein sequence ID" value="KAG8642683.1"/>
    <property type="molecule type" value="Genomic_DNA"/>
</dbReference>
<evidence type="ECO:0000313" key="2">
    <source>
        <dbReference type="Proteomes" id="UP000091857"/>
    </source>
</evidence>
<name>A0ACB7GSN2_MANES</name>
<comment type="caution">
    <text evidence="1">The sequence shown here is derived from an EMBL/GenBank/DDBJ whole genome shotgun (WGS) entry which is preliminary data.</text>
</comment>
<sequence>MLGYLRDQKYVDLLTKFLSLKVNKSDFDRLCTGTVGRENVLLHNLLLRSIIKEAQFFKTLPTKESKAKGDLSGKVPNRYKKVAFNPYVAIFSNLLVQGGQFLVHASLGITIALLALMRRATLLHLKIQSLKTKNRVLLSCFLCAVDPHALWKMEKRMIRLLEAPTFVVGAPLELLLVSPLMLKGHEKCFIMT</sequence>
<protein>
    <submittedName>
        <fullName evidence="1">Uncharacterized protein</fullName>
    </submittedName>
</protein>
<proteinExistence type="predicted"/>
<evidence type="ECO:0000313" key="1">
    <source>
        <dbReference type="EMBL" id="KAG8642683.1"/>
    </source>
</evidence>
<gene>
    <name evidence="1" type="ORF">MANES_12G110801v8</name>
</gene>
<organism evidence="1 2">
    <name type="scientific">Manihot esculenta</name>
    <name type="common">Cassava</name>
    <name type="synonym">Jatropha manihot</name>
    <dbReference type="NCBI Taxonomy" id="3983"/>
    <lineage>
        <taxon>Eukaryota</taxon>
        <taxon>Viridiplantae</taxon>
        <taxon>Streptophyta</taxon>
        <taxon>Embryophyta</taxon>
        <taxon>Tracheophyta</taxon>
        <taxon>Spermatophyta</taxon>
        <taxon>Magnoliopsida</taxon>
        <taxon>eudicotyledons</taxon>
        <taxon>Gunneridae</taxon>
        <taxon>Pentapetalae</taxon>
        <taxon>rosids</taxon>
        <taxon>fabids</taxon>
        <taxon>Malpighiales</taxon>
        <taxon>Euphorbiaceae</taxon>
        <taxon>Crotonoideae</taxon>
        <taxon>Manihoteae</taxon>
        <taxon>Manihot</taxon>
    </lineage>
</organism>